<organism evidence="2 3">
    <name type="scientific">Rossellomorea oryzaecorticis</name>
    <dbReference type="NCBI Taxonomy" id="1396505"/>
    <lineage>
        <taxon>Bacteria</taxon>
        <taxon>Bacillati</taxon>
        <taxon>Bacillota</taxon>
        <taxon>Bacilli</taxon>
        <taxon>Bacillales</taxon>
        <taxon>Bacillaceae</taxon>
        <taxon>Rossellomorea</taxon>
    </lineage>
</organism>
<keyword evidence="3" id="KW-1185">Reference proteome</keyword>
<accession>A0ABU9K6N2</accession>
<dbReference type="RefSeq" id="WP_341981127.1">
    <property type="nucleotide sequence ID" value="NZ_JBBYAF010000006.1"/>
</dbReference>
<reference evidence="2 3" key="1">
    <citation type="submission" date="2024-04" db="EMBL/GenBank/DDBJ databases">
        <title>Bacillus oryzaecorticis sp. nov., a moderately halophilic bacterium isolated from rice husks.</title>
        <authorList>
            <person name="Zhu H.-S."/>
        </authorList>
    </citation>
    <scope>NUCLEOTIDE SEQUENCE [LARGE SCALE GENOMIC DNA]</scope>
    <source>
        <strain evidence="2 3">ZC255</strain>
    </source>
</reference>
<name>A0ABU9K6N2_9BACI</name>
<comment type="caution">
    <text evidence="2">The sequence shown here is derived from an EMBL/GenBank/DDBJ whole genome shotgun (WGS) entry which is preliminary data.</text>
</comment>
<dbReference type="EMBL" id="JBBYAF010000006">
    <property type="protein sequence ID" value="MEL3971642.1"/>
    <property type="molecule type" value="Genomic_DNA"/>
</dbReference>
<evidence type="ECO:0000313" key="2">
    <source>
        <dbReference type="EMBL" id="MEL3971642.1"/>
    </source>
</evidence>
<gene>
    <name evidence="2" type="ORF">AAEO50_05045</name>
</gene>
<protein>
    <submittedName>
        <fullName evidence="2">Uncharacterized protein</fullName>
    </submittedName>
</protein>
<evidence type="ECO:0000313" key="3">
    <source>
        <dbReference type="Proteomes" id="UP001389717"/>
    </source>
</evidence>
<sequence length="50" mass="5916">MSIGEWVRDGVSAIYLIYLPFFYFIYLAPLLFWTPTSKDIKIEVSKEEPK</sequence>
<feature type="transmembrane region" description="Helical" evidence="1">
    <location>
        <begin position="12"/>
        <end position="33"/>
    </location>
</feature>
<keyword evidence="1" id="KW-1133">Transmembrane helix</keyword>
<keyword evidence="1" id="KW-0812">Transmembrane</keyword>
<proteinExistence type="predicted"/>
<dbReference type="Proteomes" id="UP001389717">
    <property type="component" value="Unassembled WGS sequence"/>
</dbReference>
<keyword evidence="1" id="KW-0472">Membrane</keyword>
<evidence type="ECO:0000256" key="1">
    <source>
        <dbReference type="SAM" id="Phobius"/>
    </source>
</evidence>